<feature type="domain" description="RNA polymerase sigma-70 region 2" evidence="5">
    <location>
        <begin position="24"/>
        <end position="91"/>
    </location>
</feature>
<comment type="similarity">
    <text evidence="1">Belongs to the sigma-70 factor family. ECF subfamily.</text>
</comment>
<evidence type="ECO:0000256" key="2">
    <source>
        <dbReference type="ARBA" id="ARBA00023015"/>
    </source>
</evidence>
<dbReference type="PANTHER" id="PTHR43133:SF62">
    <property type="entry name" value="RNA POLYMERASE SIGMA FACTOR SIGZ"/>
    <property type="match status" value="1"/>
</dbReference>
<dbReference type="InterPro" id="IPR036388">
    <property type="entry name" value="WH-like_DNA-bd_sf"/>
</dbReference>
<proteinExistence type="inferred from homology"/>
<evidence type="ECO:0000259" key="5">
    <source>
        <dbReference type="Pfam" id="PF04542"/>
    </source>
</evidence>
<dbReference type="SUPFAM" id="SSF88946">
    <property type="entry name" value="Sigma2 domain of RNA polymerase sigma factors"/>
    <property type="match status" value="1"/>
</dbReference>
<evidence type="ECO:0000313" key="7">
    <source>
        <dbReference type="EMBL" id="QPH54340.1"/>
    </source>
</evidence>
<dbReference type="GO" id="GO:0006352">
    <property type="term" value="P:DNA-templated transcription initiation"/>
    <property type="evidence" value="ECO:0007669"/>
    <property type="project" value="InterPro"/>
</dbReference>
<keyword evidence="4" id="KW-0804">Transcription</keyword>
<keyword evidence="2" id="KW-0805">Transcription regulation</keyword>
<keyword evidence="8" id="KW-1185">Reference proteome</keyword>
<dbReference type="SUPFAM" id="SSF88659">
    <property type="entry name" value="Sigma3 and sigma4 domains of RNA polymerase sigma factors"/>
    <property type="match status" value="1"/>
</dbReference>
<feature type="domain" description="RNA polymerase sigma factor 70 region 4 type 2" evidence="6">
    <location>
        <begin position="121"/>
        <end position="173"/>
    </location>
</feature>
<dbReference type="AlphaFoldDB" id="A0A7S9LST6"/>
<evidence type="ECO:0000256" key="4">
    <source>
        <dbReference type="ARBA" id="ARBA00023163"/>
    </source>
</evidence>
<dbReference type="EMBL" id="CP064942">
    <property type="protein sequence ID" value="QPH54340.1"/>
    <property type="molecule type" value="Genomic_DNA"/>
</dbReference>
<name>A0A7S9LST6_9RHOB</name>
<dbReference type="NCBIfam" id="TIGR02937">
    <property type="entry name" value="sigma70-ECF"/>
    <property type="match status" value="1"/>
</dbReference>
<dbReference type="Pfam" id="PF08281">
    <property type="entry name" value="Sigma70_r4_2"/>
    <property type="match status" value="1"/>
</dbReference>
<dbReference type="InterPro" id="IPR013249">
    <property type="entry name" value="RNA_pol_sigma70_r4_t2"/>
</dbReference>
<dbReference type="GO" id="GO:0016987">
    <property type="term" value="F:sigma factor activity"/>
    <property type="evidence" value="ECO:0007669"/>
    <property type="project" value="UniProtKB-KW"/>
</dbReference>
<dbReference type="InterPro" id="IPR039425">
    <property type="entry name" value="RNA_pol_sigma-70-like"/>
</dbReference>
<dbReference type="InterPro" id="IPR013325">
    <property type="entry name" value="RNA_pol_sigma_r2"/>
</dbReference>
<organism evidence="7 8">
    <name type="scientific">Pontivivens ytuae</name>
    <dbReference type="NCBI Taxonomy" id="2789856"/>
    <lineage>
        <taxon>Bacteria</taxon>
        <taxon>Pseudomonadati</taxon>
        <taxon>Pseudomonadota</taxon>
        <taxon>Alphaproteobacteria</taxon>
        <taxon>Rhodobacterales</taxon>
        <taxon>Paracoccaceae</taxon>
        <taxon>Pontivivens</taxon>
    </lineage>
</organism>
<protein>
    <submittedName>
        <fullName evidence="7">Sigma-70 family RNA polymerase sigma factor</fullName>
    </submittedName>
</protein>
<dbReference type="InterPro" id="IPR013324">
    <property type="entry name" value="RNA_pol_sigma_r3/r4-like"/>
</dbReference>
<dbReference type="RefSeq" id="WP_196103549.1">
    <property type="nucleotide sequence ID" value="NZ_CP064942.1"/>
</dbReference>
<dbReference type="GO" id="GO:0003677">
    <property type="term" value="F:DNA binding"/>
    <property type="evidence" value="ECO:0007669"/>
    <property type="project" value="InterPro"/>
</dbReference>
<dbReference type="InterPro" id="IPR014284">
    <property type="entry name" value="RNA_pol_sigma-70_dom"/>
</dbReference>
<dbReference type="Gene3D" id="1.10.1740.10">
    <property type="match status" value="1"/>
</dbReference>
<dbReference type="KEGG" id="poz:I0K15_00740"/>
<reference evidence="7 8" key="1">
    <citation type="submission" date="2020-11" db="EMBL/GenBank/DDBJ databases">
        <title>Description of Pontivivens ytuae sp. nov. isolated from deep sea sediment of Mariana Trench.</title>
        <authorList>
            <person name="Wang Z."/>
            <person name="Sun Q.-L."/>
            <person name="Xu X.-D."/>
            <person name="Tang Y.-Z."/>
            <person name="Zhang J."/>
        </authorList>
    </citation>
    <scope>NUCLEOTIDE SEQUENCE [LARGE SCALE GENOMIC DNA]</scope>
    <source>
        <strain evidence="7 8">MT2928</strain>
    </source>
</reference>
<keyword evidence="3" id="KW-0731">Sigma factor</keyword>
<dbReference type="Proteomes" id="UP000594800">
    <property type="component" value="Chromosome"/>
</dbReference>
<sequence length="184" mass="20241">MTAEELEHLLARCALGDRAAFSALYDRTSAKLFGVCLRILKERAAAEEVLQEVYIKIWRAAGRYRAGGYSPISWMVAIARNAAIDRLRQRRDTEVEIDKAIAIADPAPGPEAAALAADTRRRIDDCLGELEVARADAVRGAYLDGLTYKELATRHGVPLNTMRTWLRRALIALRTCMGGTGGAR</sequence>
<evidence type="ECO:0000313" key="8">
    <source>
        <dbReference type="Proteomes" id="UP000594800"/>
    </source>
</evidence>
<dbReference type="PANTHER" id="PTHR43133">
    <property type="entry name" value="RNA POLYMERASE ECF-TYPE SIGMA FACTO"/>
    <property type="match status" value="1"/>
</dbReference>
<dbReference type="Gene3D" id="1.10.10.10">
    <property type="entry name" value="Winged helix-like DNA-binding domain superfamily/Winged helix DNA-binding domain"/>
    <property type="match status" value="1"/>
</dbReference>
<gene>
    <name evidence="7" type="ORF">I0K15_00740</name>
</gene>
<accession>A0A7S9LST6</accession>
<evidence type="ECO:0000256" key="3">
    <source>
        <dbReference type="ARBA" id="ARBA00023082"/>
    </source>
</evidence>
<dbReference type="Pfam" id="PF04542">
    <property type="entry name" value="Sigma70_r2"/>
    <property type="match status" value="1"/>
</dbReference>
<evidence type="ECO:0000256" key="1">
    <source>
        <dbReference type="ARBA" id="ARBA00010641"/>
    </source>
</evidence>
<evidence type="ECO:0000259" key="6">
    <source>
        <dbReference type="Pfam" id="PF08281"/>
    </source>
</evidence>
<dbReference type="InterPro" id="IPR007627">
    <property type="entry name" value="RNA_pol_sigma70_r2"/>
</dbReference>